<evidence type="ECO:0000313" key="2">
    <source>
        <dbReference type="EMBL" id="JAO05360.1"/>
    </source>
</evidence>
<proteinExistence type="predicted"/>
<dbReference type="EMBL" id="GBYX01476317">
    <property type="protein sequence ID" value="JAO05360.1"/>
    <property type="molecule type" value="Transcribed_RNA"/>
</dbReference>
<gene>
    <name evidence="2" type="primary">PPUP9003</name>
</gene>
<protein>
    <submittedName>
        <fullName evidence="2">PPUP9003</fullName>
    </submittedName>
</protein>
<reference evidence="2" key="1">
    <citation type="submission" date="2014-12" db="EMBL/GenBank/DDBJ databases">
        <title>Parallel Evolution in Life History Adaptation Evident in the Tissue-Specific Poeciliopsis prolifica transcriptome.</title>
        <authorList>
            <person name="Jue N.K."/>
            <person name="Foley R.J."/>
            <person name="Obergfell C."/>
            <person name="Reznick D.N."/>
            <person name="O'Neill R.J."/>
            <person name="O'Neill M.J."/>
        </authorList>
    </citation>
    <scope>NUCLEOTIDE SEQUENCE</scope>
</reference>
<name>A0A0S7EQP1_9TELE</name>
<feature type="transmembrane region" description="Helical" evidence="1">
    <location>
        <begin position="75"/>
        <end position="97"/>
    </location>
</feature>
<keyword evidence="1" id="KW-0472">Membrane</keyword>
<keyword evidence="1" id="KW-0812">Transmembrane</keyword>
<sequence length="124" mass="14445">MPCWAELEDQFEMDCSRQGAMTRSAVLTSFLSLAFFTPHAQWLLLFLFHLHFLSSLLLFRSIVSHLSFDRPLRCTLLVTHLSTLILIYAFCTVFHLLPSLLSWQLSVRSKDGDDFISRRTNLHR</sequence>
<accession>A0A0S7EQP1</accession>
<evidence type="ECO:0000256" key="1">
    <source>
        <dbReference type="SAM" id="Phobius"/>
    </source>
</evidence>
<organism evidence="2">
    <name type="scientific">Poeciliopsis prolifica</name>
    <name type="common">blackstripe livebearer</name>
    <dbReference type="NCBI Taxonomy" id="188132"/>
    <lineage>
        <taxon>Eukaryota</taxon>
        <taxon>Metazoa</taxon>
        <taxon>Chordata</taxon>
        <taxon>Craniata</taxon>
        <taxon>Vertebrata</taxon>
        <taxon>Euteleostomi</taxon>
        <taxon>Actinopterygii</taxon>
        <taxon>Neopterygii</taxon>
        <taxon>Teleostei</taxon>
        <taxon>Neoteleostei</taxon>
        <taxon>Acanthomorphata</taxon>
        <taxon>Ovalentaria</taxon>
        <taxon>Atherinomorphae</taxon>
        <taxon>Cyprinodontiformes</taxon>
        <taxon>Poeciliidae</taxon>
        <taxon>Poeciliinae</taxon>
        <taxon>Poeciliopsis</taxon>
    </lineage>
</organism>
<feature type="transmembrane region" description="Helical" evidence="1">
    <location>
        <begin position="42"/>
        <end position="63"/>
    </location>
</feature>
<dbReference type="AlphaFoldDB" id="A0A0S7EQP1"/>
<keyword evidence="1" id="KW-1133">Transmembrane helix</keyword>